<dbReference type="Pfam" id="PF04641">
    <property type="entry name" value="Rtf2"/>
    <property type="match status" value="1"/>
</dbReference>
<dbReference type="GO" id="GO:0006274">
    <property type="term" value="P:DNA replication termination"/>
    <property type="evidence" value="ECO:0007669"/>
    <property type="project" value="TreeGrafter"/>
</dbReference>
<dbReference type="GeneID" id="25980600"/>
<keyword evidence="4" id="KW-1185">Reference proteome</keyword>
<sequence>MGNDGGSIPKRRELVKSAARLPTVSELKATALEALTHAWQTDPISGNALDLDAVVSDWRGRLFNYETVLEGLLPSAAAANGHAAETEEDGESPADGILTVAAVGIRSVRDIVRLQCHRVSKLQDSLWQCPVTLKELGSNTKAVYIVPCGHVFAEAAVDKILPDKLCPECSLEFAEENVIPILPIDDAELERLRKRMEKLRAEGLAHNLKKEKSQHHGDKKKSKKRKTEHEVDAKHEAGGKGGSGTPNADGDGAAAKKRTEKTNQSSKNGRDNRISGINNELAASLTAKVLAEQDRLQKRRKLAEAR</sequence>
<feature type="compositionally biased region" description="Basic and acidic residues" evidence="2">
    <location>
        <begin position="203"/>
        <end position="216"/>
    </location>
</feature>
<dbReference type="Proteomes" id="UP000007796">
    <property type="component" value="Unassembled WGS sequence"/>
</dbReference>
<comment type="similarity">
    <text evidence="1">Belongs to the rtf2 family.</text>
</comment>
<protein>
    <submittedName>
        <fullName evidence="3">Duf602 domain containing protein</fullName>
    </submittedName>
</protein>
<evidence type="ECO:0000256" key="2">
    <source>
        <dbReference type="SAM" id="MobiDB-lite"/>
    </source>
</evidence>
<name>F0XP76_GROCL</name>
<dbReference type="HOGENOM" id="CLU_048955_3_0_1"/>
<dbReference type="eggNOG" id="KOG3113">
    <property type="taxonomic scope" value="Eukaryota"/>
</dbReference>
<dbReference type="InterPro" id="IPR006735">
    <property type="entry name" value="Rtf2"/>
</dbReference>
<dbReference type="GO" id="GO:0005634">
    <property type="term" value="C:nucleus"/>
    <property type="evidence" value="ECO:0007669"/>
    <property type="project" value="TreeGrafter"/>
</dbReference>
<accession>F0XP76</accession>
<feature type="region of interest" description="Disordered" evidence="2">
    <location>
        <begin position="203"/>
        <end position="276"/>
    </location>
</feature>
<evidence type="ECO:0000313" key="4">
    <source>
        <dbReference type="Proteomes" id="UP000007796"/>
    </source>
</evidence>
<dbReference type="CDD" id="cd16653">
    <property type="entry name" value="RING-like_Rtf2"/>
    <property type="match status" value="1"/>
</dbReference>
<dbReference type="Gene3D" id="3.30.40.10">
    <property type="entry name" value="Zinc/RING finger domain, C3HC4 (zinc finger)"/>
    <property type="match status" value="1"/>
</dbReference>
<feature type="compositionally biased region" description="Basic and acidic residues" evidence="2">
    <location>
        <begin position="227"/>
        <end position="238"/>
    </location>
</feature>
<dbReference type="EMBL" id="GL629801">
    <property type="protein sequence ID" value="EFX00092.1"/>
    <property type="molecule type" value="Genomic_DNA"/>
</dbReference>
<dbReference type="RefSeq" id="XP_014169574.1">
    <property type="nucleotide sequence ID" value="XM_014314099.1"/>
</dbReference>
<dbReference type="InterPro" id="IPR027799">
    <property type="entry name" value="Rtf2_RING-finger"/>
</dbReference>
<proteinExistence type="inferred from homology"/>
<organism evidence="4">
    <name type="scientific">Grosmannia clavigera (strain kw1407 / UAMH 11150)</name>
    <name type="common">Blue stain fungus</name>
    <name type="synonym">Graphiocladiella clavigera</name>
    <dbReference type="NCBI Taxonomy" id="655863"/>
    <lineage>
        <taxon>Eukaryota</taxon>
        <taxon>Fungi</taxon>
        <taxon>Dikarya</taxon>
        <taxon>Ascomycota</taxon>
        <taxon>Pezizomycotina</taxon>
        <taxon>Sordariomycetes</taxon>
        <taxon>Sordariomycetidae</taxon>
        <taxon>Ophiostomatales</taxon>
        <taxon>Ophiostomataceae</taxon>
        <taxon>Leptographium</taxon>
    </lineage>
</organism>
<feature type="compositionally biased region" description="Basic residues" evidence="2">
    <location>
        <begin position="217"/>
        <end position="226"/>
    </location>
</feature>
<dbReference type="PANTHER" id="PTHR12775">
    <property type="entry name" value="PROTEIN C20ORF43 HOMOLOG"/>
    <property type="match status" value="1"/>
</dbReference>
<dbReference type="AlphaFoldDB" id="F0XP76"/>
<dbReference type="InterPro" id="IPR013083">
    <property type="entry name" value="Znf_RING/FYVE/PHD"/>
</dbReference>
<dbReference type="InParanoid" id="F0XP76"/>
<dbReference type="STRING" id="655863.F0XP76"/>
<evidence type="ECO:0000256" key="1">
    <source>
        <dbReference type="ARBA" id="ARBA00009885"/>
    </source>
</evidence>
<gene>
    <name evidence="3" type="ORF">CMQ_7094</name>
</gene>
<dbReference type="OrthoDB" id="247013at2759"/>
<reference evidence="3 4" key="1">
    <citation type="journal article" date="2011" name="Proc. Natl. Acad. Sci. U.S.A.">
        <title>Genome and transcriptome analyses of the mountain pine beetle-fungal symbiont Grosmannia clavigera, a lodgepole pine pathogen.</title>
        <authorList>
            <person name="DiGuistini S."/>
            <person name="Wang Y."/>
            <person name="Liao N.Y."/>
            <person name="Taylor G."/>
            <person name="Tanguay P."/>
            <person name="Feau N."/>
            <person name="Henrissat B."/>
            <person name="Chan S.K."/>
            <person name="Hesse-Orce U."/>
            <person name="Alamouti S.M."/>
            <person name="Tsui C.K.M."/>
            <person name="Docking R.T."/>
            <person name="Levasseur A."/>
            <person name="Haridas S."/>
            <person name="Robertson G."/>
            <person name="Birol I."/>
            <person name="Holt R.A."/>
            <person name="Marra M.A."/>
            <person name="Hamelin R.C."/>
            <person name="Hirst M."/>
            <person name="Jones S.J.M."/>
            <person name="Bohlmann J."/>
            <person name="Breuil C."/>
        </authorList>
    </citation>
    <scope>NUCLEOTIDE SEQUENCE [LARGE SCALE GENOMIC DNA]</scope>
    <source>
        <strain evidence="4">kw1407 / UAMH 11150</strain>
    </source>
</reference>
<evidence type="ECO:0000313" key="3">
    <source>
        <dbReference type="EMBL" id="EFX00092.1"/>
    </source>
</evidence>
<dbReference type="PANTHER" id="PTHR12775:SF0">
    <property type="entry name" value="REPLICATION TERMINATION FACTOR 2"/>
    <property type="match status" value="1"/>
</dbReference>
<dbReference type="SUPFAM" id="SSF57850">
    <property type="entry name" value="RING/U-box"/>
    <property type="match status" value="1"/>
</dbReference>